<proteinExistence type="predicted"/>
<feature type="region of interest" description="Disordered" evidence="2">
    <location>
        <begin position="32"/>
        <end position="66"/>
    </location>
</feature>
<organism evidence="3 4">
    <name type="scientific">Argiope bruennichi</name>
    <name type="common">Wasp spider</name>
    <name type="synonym">Aranea bruennichi</name>
    <dbReference type="NCBI Taxonomy" id="94029"/>
    <lineage>
        <taxon>Eukaryota</taxon>
        <taxon>Metazoa</taxon>
        <taxon>Ecdysozoa</taxon>
        <taxon>Arthropoda</taxon>
        <taxon>Chelicerata</taxon>
        <taxon>Arachnida</taxon>
        <taxon>Araneae</taxon>
        <taxon>Araneomorphae</taxon>
        <taxon>Entelegynae</taxon>
        <taxon>Araneoidea</taxon>
        <taxon>Araneidae</taxon>
        <taxon>Argiope</taxon>
    </lineage>
</organism>
<comment type="caution">
    <text evidence="3">The sequence shown here is derived from an EMBL/GenBank/DDBJ whole genome shotgun (WGS) entry which is preliminary data.</text>
</comment>
<feature type="region of interest" description="Disordered" evidence="2">
    <location>
        <begin position="293"/>
        <end position="319"/>
    </location>
</feature>
<evidence type="ECO:0000256" key="1">
    <source>
        <dbReference type="SAM" id="Coils"/>
    </source>
</evidence>
<feature type="coiled-coil region" evidence="1">
    <location>
        <begin position="186"/>
        <end position="220"/>
    </location>
</feature>
<sequence length="319" mass="37055">MPNLRSEDFKGHEEETISLRLKIMELQKQIEELEGTSDKQKDGKITYQDGSKQRMKSSNISKKQDPTEKLVRDCVDLKAKLEYWKNRNKELEKLSGQVRLELDRFLDKSVENKRIQSEYAGLERELRARQAEKLEMRCKLDNAKTRNCQLSDELSLIREDVERIRNKTEDDNMLLEALTKDSFFRLNEWQEQLRQSKATSAQKKAEIRDLQESIKTLEGLAASKGAKLEAGKEDSSSTLDELLIKLDIEKEVHRFMIGHWKAVVAKTDGLFQIYATGADRTTKLFIDSLREKKKSFEKQPSAEEIKPRSSHTENDQQST</sequence>
<accession>A0A8T0G5T9</accession>
<dbReference type="Proteomes" id="UP000807504">
    <property type="component" value="Unassembled WGS sequence"/>
</dbReference>
<evidence type="ECO:0000313" key="3">
    <source>
        <dbReference type="EMBL" id="KAF8797249.1"/>
    </source>
</evidence>
<evidence type="ECO:0000256" key="2">
    <source>
        <dbReference type="SAM" id="MobiDB-lite"/>
    </source>
</evidence>
<gene>
    <name evidence="3" type="ORF">HNY73_001534</name>
</gene>
<reference evidence="3" key="2">
    <citation type="submission" date="2020-06" db="EMBL/GenBank/DDBJ databases">
        <authorList>
            <person name="Sheffer M."/>
        </authorList>
    </citation>
    <scope>NUCLEOTIDE SEQUENCE</scope>
</reference>
<keyword evidence="1" id="KW-0175">Coiled coil</keyword>
<protein>
    <submittedName>
        <fullName evidence="3">Uncharacterized protein</fullName>
    </submittedName>
</protein>
<feature type="compositionally biased region" description="Basic and acidic residues" evidence="2">
    <location>
        <begin position="32"/>
        <end position="44"/>
    </location>
</feature>
<name>A0A8T0G5T9_ARGBR</name>
<feature type="coiled-coil region" evidence="1">
    <location>
        <begin position="74"/>
        <end position="132"/>
    </location>
</feature>
<dbReference type="AlphaFoldDB" id="A0A8T0G5T9"/>
<dbReference type="EMBL" id="JABXBU010000001">
    <property type="protein sequence ID" value="KAF8797249.1"/>
    <property type="molecule type" value="Genomic_DNA"/>
</dbReference>
<reference evidence="3" key="1">
    <citation type="journal article" date="2020" name="bioRxiv">
        <title>Chromosome-level reference genome of the European wasp spider Argiope bruennichi: a resource for studies on range expansion and evolutionary adaptation.</title>
        <authorList>
            <person name="Sheffer M.M."/>
            <person name="Hoppe A."/>
            <person name="Krehenwinkel H."/>
            <person name="Uhl G."/>
            <person name="Kuss A.W."/>
            <person name="Jensen L."/>
            <person name="Jensen C."/>
            <person name="Gillespie R.G."/>
            <person name="Hoff K.J."/>
            <person name="Prost S."/>
        </authorList>
    </citation>
    <scope>NUCLEOTIDE SEQUENCE</scope>
</reference>
<keyword evidence="4" id="KW-1185">Reference proteome</keyword>
<evidence type="ECO:0000313" key="4">
    <source>
        <dbReference type="Proteomes" id="UP000807504"/>
    </source>
</evidence>